<evidence type="ECO:0000259" key="7">
    <source>
        <dbReference type="Pfam" id="PF00003"/>
    </source>
</evidence>
<evidence type="ECO:0000256" key="5">
    <source>
        <dbReference type="SAM" id="MobiDB-lite"/>
    </source>
</evidence>
<dbReference type="GO" id="GO:0004930">
    <property type="term" value="F:G protein-coupled receptor activity"/>
    <property type="evidence" value="ECO:0007669"/>
    <property type="project" value="InterPro"/>
</dbReference>
<reference evidence="8" key="1">
    <citation type="submission" date="2022-07" db="EMBL/GenBank/DDBJ databases">
        <title>Phylogenomic reconstructions and comparative analyses of Kickxellomycotina fungi.</title>
        <authorList>
            <person name="Reynolds N.K."/>
            <person name="Stajich J.E."/>
            <person name="Barry K."/>
            <person name="Grigoriev I.V."/>
            <person name="Crous P."/>
            <person name="Smith M.E."/>
        </authorList>
    </citation>
    <scope>NUCLEOTIDE SEQUENCE</scope>
    <source>
        <strain evidence="8">NBRC 105414</strain>
    </source>
</reference>
<evidence type="ECO:0000313" key="9">
    <source>
        <dbReference type="Proteomes" id="UP001140217"/>
    </source>
</evidence>
<dbReference type="OrthoDB" id="5548522at2759"/>
<feature type="transmembrane region" description="Helical" evidence="6">
    <location>
        <begin position="141"/>
        <end position="160"/>
    </location>
</feature>
<keyword evidence="9" id="KW-1185">Reference proteome</keyword>
<feature type="transmembrane region" description="Helical" evidence="6">
    <location>
        <begin position="217"/>
        <end position="240"/>
    </location>
</feature>
<organism evidence="8 9">
    <name type="scientific">Coemansia javaensis</name>
    <dbReference type="NCBI Taxonomy" id="2761396"/>
    <lineage>
        <taxon>Eukaryota</taxon>
        <taxon>Fungi</taxon>
        <taxon>Fungi incertae sedis</taxon>
        <taxon>Zoopagomycota</taxon>
        <taxon>Kickxellomycotina</taxon>
        <taxon>Kickxellomycetes</taxon>
        <taxon>Kickxellales</taxon>
        <taxon>Kickxellaceae</taxon>
        <taxon>Coemansia</taxon>
    </lineage>
</organism>
<feature type="transmembrane region" description="Helical" evidence="6">
    <location>
        <begin position="66"/>
        <end position="83"/>
    </location>
</feature>
<evidence type="ECO:0000256" key="6">
    <source>
        <dbReference type="SAM" id="Phobius"/>
    </source>
</evidence>
<evidence type="ECO:0000256" key="3">
    <source>
        <dbReference type="ARBA" id="ARBA00022989"/>
    </source>
</evidence>
<feature type="domain" description="G-protein coupled receptors family 3 profile" evidence="7">
    <location>
        <begin position="34"/>
        <end position="257"/>
    </location>
</feature>
<feature type="region of interest" description="Disordered" evidence="5">
    <location>
        <begin position="390"/>
        <end position="416"/>
    </location>
</feature>
<keyword evidence="3 6" id="KW-1133">Transmembrane helix</keyword>
<keyword evidence="4 6" id="KW-0472">Membrane</keyword>
<feature type="compositionally biased region" description="Low complexity" evidence="5">
    <location>
        <begin position="390"/>
        <end position="401"/>
    </location>
</feature>
<name>A0A9W8H8B7_9FUNG</name>
<feature type="compositionally biased region" description="Basic and acidic residues" evidence="5">
    <location>
        <begin position="404"/>
        <end position="416"/>
    </location>
</feature>
<dbReference type="AlphaFoldDB" id="A0A9W8H8B7"/>
<feature type="transmembrane region" description="Helical" evidence="6">
    <location>
        <begin position="180"/>
        <end position="205"/>
    </location>
</feature>
<evidence type="ECO:0000256" key="4">
    <source>
        <dbReference type="ARBA" id="ARBA00023136"/>
    </source>
</evidence>
<dbReference type="EMBL" id="JANBUL010000304">
    <property type="protein sequence ID" value="KAJ2777227.1"/>
    <property type="molecule type" value="Genomic_DNA"/>
</dbReference>
<dbReference type="Pfam" id="PF00003">
    <property type="entry name" value="7tm_3"/>
    <property type="match status" value="1"/>
</dbReference>
<dbReference type="InterPro" id="IPR017978">
    <property type="entry name" value="GPCR_3_C"/>
</dbReference>
<comment type="subcellular location">
    <subcellularLocation>
        <location evidence="1">Membrane</location>
        <topology evidence="1">Multi-pass membrane protein</topology>
    </subcellularLocation>
</comment>
<gene>
    <name evidence="8" type="ORF">H4R18_005256</name>
</gene>
<accession>A0A9W8H8B7</accession>
<dbReference type="GO" id="GO:0016020">
    <property type="term" value="C:membrane"/>
    <property type="evidence" value="ECO:0007669"/>
    <property type="project" value="UniProtKB-SubCell"/>
</dbReference>
<dbReference type="Proteomes" id="UP001140217">
    <property type="component" value="Unassembled WGS sequence"/>
</dbReference>
<evidence type="ECO:0000256" key="2">
    <source>
        <dbReference type="ARBA" id="ARBA00022692"/>
    </source>
</evidence>
<feature type="transmembrane region" description="Helical" evidence="6">
    <location>
        <begin position="260"/>
        <end position="279"/>
    </location>
</feature>
<protein>
    <recommendedName>
        <fullName evidence="7">G-protein coupled receptors family 3 profile domain-containing protein</fullName>
    </recommendedName>
</protein>
<evidence type="ECO:0000256" key="1">
    <source>
        <dbReference type="ARBA" id="ARBA00004141"/>
    </source>
</evidence>
<sequence>MPGEPSPSHNEQWRKQLADILHMHLDMRGWADVVAIAVIAIVYGFDLVAAGYAVHNIKYPPIRCKSPLLMMGVLFCAVLWFVGDIQTNGHVPLHYTPLVNCKAFGVWVRIVFGVMAMSALVAARAYGLYRVFRLGRPFRGWGLFVPLAGFTLCTIAYGAVVQAVSPKLTIVFWAPLDICLYSAGFKASIFAVLWLVWTCVAVLSWKIRDIKSSFNEARESAIGCMAVFVVLILTTAIHYGQPHFAMYVVLRVVTTVFDHAAVNVFWWSVMGVPLFNCAFRRDRYLAEWMAKLRDDGLQVKYDVSPDETTAKMSASLCRINNNNTSLSAEPIRAGLYDDFVDRLGKPPPAGEHPLYVFEEHRAYPESIASDPDPYRGHFDAPIAPLHVQAAAPATADSAPSPGGRRRDKDTNKHTYW</sequence>
<keyword evidence="2 6" id="KW-0812">Transmembrane</keyword>
<proteinExistence type="predicted"/>
<feature type="transmembrane region" description="Helical" evidence="6">
    <location>
        <begin position="33"/>
        <end position="54"/>
    </location>
</feature>
<feature type="transmembrane region" description="Helical" evidence="6">
    <location>
        <begin position="103"/>
        <end position="129"/>
    </location>
</feature>
<evidence type="ECO:0000313" key="8">
    <source>
        <dbReference type="EMBL" id="KAJ2777227.1"/>
    </source>
</evidence>
<comment type="caution">
    <text evidence="8">The sequence shown here is derived from an EMBL/GenBank/DDBJ whole genome shotgun (WGS) entry which is preliminary data.</text>
</comment>